<proteinExistence type="predicted"/>
<comment type="caution">
    <text evidence="1">The sequence shown here is derived from an EMBL/GenBank/DDBJ whole genome shotgun (WGS) entry which is preliminary data.</text>
</comment>
<sequence>MIPDVSWLTEGEPAIHVVNSRTSPGRSNGRAPFEPNTRSSARAERRLAAIAAYTPFHLTSKRSGCYEPSERIQGRVPPSCTKVSLNPRKKKKKKKKNNNKEENTDLRTLATWWRRGGGEVQQEAVSEGMRDHRWEKLPERATRALDGTEARHGGDDTSRGHSYASRTETAAGAARRAPCTASPRDDLWRRCGEARRLFRHRAPQRISDWPDFPGERPEPGVARSGAGRVVRLRGPSTPGTDAAAGDK</sequence>
<evidence type="ECO:0000313" key="2">
    <source>
        <dbReference type="Proteomes" id="UP000805193"/>
    </source>
</evidence>
<dbReference type="EMBL" id="JABSTQ010009598">
    <property type="protein sequence ID" value="KAG0427723.1"/>
    <property type="molecule type" value="Genomic_DNA"/>
</dbReference>
<reference evidence="1 2" key="1">
    <citation type="journal article" date="2020" name="Cell">
        <title>Large-Scale Comparative Analyses of Tick Genomes Elucidate Their Genetic Diversity and Vector Capacities.</title>
        <authorList>
            <consortium name="Tick Genome and Microbiome Consortium (TIGMIC)"/>
            <person name="Jia N."/>
            <person name="Wang J."/>
            <person name="Shi W."/>
            <person name="Du L."/>
            <person name="Sun Y."/>
            <person name="Zhan W."/>
            <person name="Jiang J.F."/>
            <person name="Wang Q."/>
            <person name="Zhang B."/>
            <person name="Ji P."/>
            <person name="Bell-Sakyi L."/>
            <person name="Cui X.M."/>
            <person name="Yuan T.T."/>
            <person name="Jiang B.G."/>
            <person name="Yang W.F."/>
            <person name="Lam T.T."/>
            <person name="Chang Q.C."/>
            <person name="Ding S.J."/>
            <person name="Wang X.J."/>
            <person name="Zhu J.G."/>
            <person name="Ruan X.D."/>
            <person name="Zhao L."/>
            <person name="Wei J.T."/>
            <person name="Ye R.Z."/>
            <person name="Que T.C."/>
            <person name="Du C.H."/>
            <person name="Zhou Y.H."/>
            <person name="Cheng J.X."/>
            <person name="Dai P.F."/>
            <person name="Guo W.B."/>
            <person name="Han X.H."/>
            <person name="Huang E.J."/>
            <person name="Li L.F."/>
            <person name="Wei W."/>
            <person name="Gao Y.C."/>
            <person name="Liu J.Z."/>
            <person name="Shao H.Z."/>
            <person name="Wang X."/>
            <person name="Wang C.C."/>
            <person name="Yang T.C."/>
            <person name="Huo Q.B."/>
            <person name="Li W."/>
            <person name="Chen H.Y."/>
            <person name="Chen S.E."/>
            <person name="Zhou L.G."/>
            <person name="Ni X.B."/>
            <person name="Tian J.H."/>
            <person name="Sheng Y."/>
            <person name="Liu T."/>
            <person name="Pan Y.S."/>
            <person name="Xia L.Y."/>
            <person name="Li J."/>
            <person name="Zhao F."/>
            <person name="Cao W.C."/>
        </authorList>
    </citation>
    <scope>NUCLEOTIDE SEQUENCE [LARGE SCALE GENOMIC DNA]</scope>
    <source>
        <strain evidence="1">Iper-2018</strain>
    </source>
</reference>
<protein>
    <submittedName>
        <fullName evidence="1">Uncharacterized protein</fullName>
    </submittedName>
</protein>
<organism evidence="1 2">
    <name type="scientific">Ixodes persulcatus</name>
    <name type="common">Taiga tick</name>
    <dbReference type="NCBI Taxonomy" id="34615"/>
    <lineage>
        <taxon>Eukaryota</taxon>
        <taxon>Metazoa</taxon>
        <taxon>Ecdysozoa</taxon>
        <taxon>Arthropoda</taxon>
        <taxon>Chelicerata</taxon>
        <taxon>Arachnida</taxon>
        <taxon>Acari</taxon>
        <taxon>Parasitiformes</taxon>
        <taxon>Ixodida</taxon>
        <taxon>Ixodoidea</taxon>
        <taxon>Ixodidae</taxon>
        <taxon>Ixodinae</taxon>
        <taxon>Ixodes</taxon>
    </lineage>
</organism>
<dbReference type="Proteomes" id="UP000805193">
    <property type="component" value="Unassembled WGS sequence"/>
</dbReference>
<name>A0AC60Q2R1_IXOPE</name>
<gene>
    <name evidence="1" type="ORF">HPB47_025248</name>
</gene>
<evidence type="ECO:0000313" key="1">
    <source>
        <dbReference type="EMBL" id="KAG0427723.1"/>
    </source>
</evidence>
<accession>A0AC60Q2R1</accession>
<keyword evidence="2" id="KW-1185">Reference proteome</keyword>